<accession>A0ABT3QEY1</accession>
<gene>
    <name evidence="11" type="ORF">OQ497_07710</name>
</gene>
<keyword evidence="5 9" id="KW-0627">Porphyrin biosynthesis</keyword>
<evidence type="ECO:0000256" key="9">
    <source>
        <dbReference type="RuleBase" id="RU366031"/>
    </source>
</evidence>
<comment type="pathway">
    <text evidence="1 9">Porphyrin-containing compound metabolism; protoporphyrin-IX biosynthesis; coproporphyrinogen-III from 5-aminolevulinate: step 3/4.</text>
</comment>
<evidence type="ECO:0000259" key="10">
    <source>
        <dbReference type="Pfam" id="PF02602"/>
    </source>
</evidence>
<proteinExistence type="inferred from homology"/>
<organism evidence="11 12">
    <name type="scientific">Acetobacter thailandicus</name>
    <dbReference type="NCBI Taxonomy" id="1502842"/>
    <lineage>
        <taxon>Bacteria</taxon>
        <taxon>Pseudomonadati</taxon>
        <taxon>Pseudomonadota</taxon>
        <taxon>Alphaproteobacteria</taxon>
        <taxon>Acetobacterales</taxon>
        <taxon>Acetobacteraceae</taxon>
        <taxon>Acetobacter</taxon>
    </lineage>
</organism>
<evidence type="ECO:0000256" key="3">
    <source>
        <dbReference type="ARBA" id="ARBA00013109"/>
    </source>
</evidence>
<protein>
    <recommendedName>
        <fullName evidence="7 9">Uroporphyrinogen-III synthase</fullName>
        <ecNumber evidence="3 9">4.2.1.75</ecNumber>
    </recommendedName>
</protein>
<sequence>MIKAGGVIVTRPEPGLSETMRAVEQAGWRAYASPALHVIQYETVLSSVANPAGIILTSGQAVCGAQAITADRWLPVYAVGDRTAQRAQAAGFHRVYSAQGNAESLVALLKKQVAPSAGTLLLLAGDGQGNALLARLQAEGFDVVRYVTYAALPAENIDEAVQLALIKEGISNILFFSAESARGWIRALSPGAALVQARKTTALVISEKTAEVLLAAGWQHVRVALRPDAQSVLSLLEHK</sequence>
<evidence type="ECO:0000256" key="5">
    <source>
        <dbReference type="ARBA" id="ARBA00023244"/>
    </source>
</evidence>
<dbReference type="RefSeq" id="WP_194299646.1">
    <property type="nucleotide sequence ID" value="NZ_JAPIUZ010000003.1"/>
</dbReference>
<keyword evidence="4 9" id="KW-0456">Lyase</keyword>
<name>A0ABT3QEY1_9PROT</name>
<dbReference type="PANTHER" id="PTHR38042:SF1">
    <property type="entry name" value="UROPORPHYRINOGEN-III SYNTHASE, CHLOROPLASTIC"/>
    <property type="match status" value="1"/>
</dbReference>
<dbReference type="InterPro" id="IPR003754">
    <property type="entry name" value="4pyrrol_synth_uPrphyn_synth"/>
</dbReference>
<evidence type="ECO:0000256" key="8">
    <source>
        <dbReference type="ARBA" id="ARBA00048617"/>
    </source>
</evidence>
<dbReference type="Gene3D" id="3.40.50.10090">
    <property type="match status" value="2"/>
</dbReference>
<evidence type="ECO:0000256" key="2">
    <source>
        <dbReference type="ARBA" id="ARBA00008133"/>
    </source>
</evidence>
<dbReference type="InterPro" id="IPR036108">
    <property type="entry name" value="4pyrrol_syn_uPrphyn_synt_sf"/>
</dbReference>
<dbReference type="SUPFAM" id="SSF69618">
    <property type="entry name" value="HemD-like"/>
    <property type="match status" value="1"/>
</dbReference>
<evidence type="ECO:0000256" key="6">
    <source>
        <dbReference type="ARBA" id="ARBA00037589"/>
    </source>
</evidence>
<reference evidence="11 12" key="1">
    <citation type="submission" date="2022-11" db="EMBL/GenBank/DDBJ databases">
        <title>Genome sequencing of Acetobacter type strain.</title>
        <authorList>
            <person name="Heo J."/>
            <person name="Lee D."/>
            <person name="Han B.-H."/>
            <person name="Hong S.-B."/>
            <person name="Kwon S.-W."/>
        </authorList>
    </citation>
    <scope>NUCLEOTIDE SEQUENCE [LARGE SCALE GENOMIC DNA]</scope>
    <source>
        <strain evidence="11 12">KACC 21253</strain>
    </source>
</reference>
<evidence type="ECO:0000256" key="7">
    <source>
        <dbReference type="ARBA" id="ARBA00040167"/>
    </source>
</evidence>
<evidence type="ECO:0000256" key="1">
    <source>
        <dbReference type="ARBA" id="ARBA00004772"/>
    </source>
</evidence>
<dbReference type="EMBL" id="JAPIUZ010000003">
    <property type="protein sequence ID" value="MCX2563839.1"/>
    <property type="molecule type" value="Genomic_DNA"/>
</dbReference>
<feature type="domain" description="Tetrapyrrole biosynthesis uroporphyrinogen III synthase" evidence="10">
    <location>
        <begin position="19"/>
        <end position="232"/>
    </location>
</feature>
<evidence type="ECO:0000313" key="11">
    <source>
        <dbReference type="EMBL" id="MCX2563839.1"/>
    </source>
</evidence>
<dbReference type="EC" id="4.2.1.75" evidence="3 9"/>
<dbReference type="PANTHER" id="PTHR38042">
    <property type="entry name" value="UROPORPHYRINOGEN-III SYNTHASE, CHLOROPLASTIC"/>
    <property type="match status" value="1"/>
</dbReference>
<comment type="catalytic activity">
    <reaction evidence="8 9">
        <text>hydroxymethylbilane = uroporphyrinogen III + H2O</text>
        <dbReference type="Rhea" id="RHEA:18965"/>
        <dbReference type="ChEBI" id="CHEBI:15377"/>
        <dbReference type="ChEBI" id="CHEBI:57308"/>
        <dbReference type="ChEBI" id="CHEBI:57845"/>
        <dbReference type="EC" id="4.2.1.75"/>
    </reaction>
</comment>
<comment type="similarity">
    <text evidence="2 9">Belongs to the uroporphyrinogen-III synthase family.</text>
</comment>
<comment type="caution">
    <text evidence="11">The sequence shown here is derived from an EMBL/GenBank/DDBJ whole genome shotgun (WGS) entry which is preliminary data.</text>
</comment>
<evidence type="ECO:0000256" key="4">
    <source>
        <dbReference type="ARBA" id="ARBA00023239"/>
    </source>
</evidence>
<dbReference type="InterPro" id="IPR039793">
    <property type="entry name" value="UROS/Hem4"/>
</dbReference>
<evidence type="ECO:0000313" key="12">
    <source>
        <dbReference type="Proteomes" id="UP001301152"/>
    </source>
</evidence>
<dbReference type="CDD" id="cd06578">
    <property type="entry name" value="HemD"/>
    <property type="match status" value="1"/>
</dbReference>
<dbReference type="Pfam" id="PF02602">
    <property type="entry name" value="HEM4"/>
    <property type="match status" value="1"/>
</dbReference>
<comment type="function">
    <text evidence="6 9">Catalyzes cyclization of the linear tetrapyrrole, hydroxymethylbilane, to the macrocyclic uroporphyrinogen III.</text>
</comment>
<keyword evidence="12" id="KW-1185">Reference proteome</keyword>
<dbReference type="Proteomes" id="UP001301152">
    <property type="component" value="Unassembled WGS sequence"/>
</dbReference>